<proteinExistence type="predicted"/>
<name>L9KUN1_TUPCH</name>
<keyword evidence="2" id="KW-1185">Reference proteome</keyword>
<evidence type="ECO:0000313" key="2">
    <source>
        <dbReference type="Proteomes" id="UP000011518"/>
    </source>
</evidence>
<dbReference type="InParanoid" id="L9KUN1"/>
<evidence type="ECO:0000313" key="1">
    <source>
        <dbReference type="EMBL" id="ELW66184.1"/>
    </source>
</evidence>
<reference evidence="2" key="2">
    <citation type="journal article" date="2013" name="Nat. Commun.">
        <title>Genome of the Chinese tree shrew.</title>
        <authorList>
            <person name="Fan Y."/>
            <person name="Huang Z.Y."/>
            <person name="Cao C.C."/>
            <person name="Chen C.S."/>
            <person name="Chen Y.X."/>
            <person name="Fan D.D."/>
            <person name="He J."/>
            <person name="Hou H.L."/>
            <person name="Hu L."/>
            <person name="Hu X.T."/>
            <person name="Jiang X.T."/>
            <person name="Lai R."/>
            <person name="Lang Y.S."/>
            <person name="Liang B."/>
            <person name="Liao S.G."/>
            <person name="Mu D."/>
            <person name="Ma Y.Y."/>
            <person name="Niu Y.Y."/>
            <person name="Sun X.Q."/>
            <person name="Xia J.Q."/>
            <person name="Xiao J."/>
            <person name="Xiong Z.Q."/>
            <person name="Xu L."/>
            <person name="Yang L."/>
            <person name="Zhang Y."/>
            <person name="Zhao W."/>
            <person name="Zhao X.D."/>
            <person name="Zheng Y.T."/>
            <person name="Zhou J.M."/>
            <person name="Zhu Y.B."/>
            <person name="Zhang G.J."/>
            <person name="Wang J."/>
            <person name="Yao Y.G."/>
        </authorList>
    </citation>
    <scope>NUCLEOTIDE SEQUENCE [LARGE SCALE GENOMIC DNA]</scope>
</reference>
<dbReference type="AlphaFoldDB" id="L9KUN1"/>
<organism evidence="1 2">
    <name type="scientific">Tupaia chinensis</name>
    <name type="common">Chinese tree shrew</name>
    <name type="synonym">Tupaia belangeri chinensis</name>
    <dbReference type="NCBI Taxonomy" id="246437"/>
    <lineage>
        <taxon>Eukaryota</taxon>
        <taxon>Metazoa</taxon>
        <taxon>Chordata</taxon>
        <taxon>Craniata</taxon>
        <taxon>Vertebrata</taxon>
        <taxon>Euteleostomi</taxon>
        <taxon>Mammalia</taxon>
        <taxon>Eutheria</taxon>
        <taxon>Euarchontoglires</taxon>
        <taxon>Scandentia</taxon>
        <taxon>Tupaiidae</taxon>
        <taxon>Tupaia</taxon>
    </lineage>
</organism>
<reference evidence="2" key="1">
    <citation type="submission" date="2012-07" db="EMBL/GenBank/DDBJ databases">
        <title>Genome of the Chinese tree shrew, a rising model animal genetically related to primates.</title>
        <authorList>
            <person name="Zhang G."/>
            <person name="Fan Y."/>
            <person name="Yao Y."/>
            <person name="Huang Z."/>
        </authorList>
    </citation>
    <scope>NUCLEOTIDE SEQUENCE [LARGE SCALE GENOMIC DNA]</scope>
</reference>
<sequence>MFTFALFQVTCDVTSPSSPHPHLSFSARHTVMEQSGKAVKSTGFVPGSLARTTASLHREDSEEPTLNSSREDEEIKLYVCFPGVGLRPGRALYLSEFLAVVFRLPSSAVGLAFAARHAPAPAPTLCPESPPWLGPRPFAASAHLPDHVLAARVPIAGTPLGRREIPVSLSQLLSPVPACRRMLVVGIRKRSPPFCGLAAFCPLPRRCAQA</sequence>
<dbReference type="EMBL" id="KB320660">
    <property type="protein sequence ID" value="ELW66184.1"/>
    <property type="molecule type" value="Genomic_DNA"/>
</dbReference>
<dbReference type="Proteomes" id="UP000011518">
    <property type="component" value="Unassembled WGS sequence"/>
</dbReference>
<protein>
    <submittedName>
        <fullName evidence="1">Uncharacterized protein</fullName>
    </submittedName>
</protein>
<gene>
    <name evidence="1" type="ORF">TREES_T100002927</name>
</gene>
<accession>L9KUN1</accession>